<dbReference type="Gene3D" id="3.40.50.300">
    <property type="entry name" value="P-loop containing nucleotide triphosphate hydrolases"/>
    <property type="match status" value="1"/>
</dbReference>
<reference evidence="5" key="1">
    <citation type="journal article" date="2023" name="G3 (Bethesda)">
        <title>Whole genome assembly and annotation of the endangered Caribbean coral Acropora cervicornis.</title>
        <authorList>
            <person name="Selwyn J.D."/>
            <person name="Vollmer S.V."/>
        </authorList>
    </citation>
    <scope>NUCLEOTIDE SEQUENCE</scope>
    <source>
        <strain evidence="5">K2</strain>
    </source>
</reference>
<evidence type="ECO:0000256" key="2">
    <source>
        <dbReference type="ARBA" id="ARBA00022737"/>
    </source>
</evidence>
<evidence type="ECO:0000313" key="6">
    <source>
        <dbReference type="Proteomes" id="UP001249851"/>
    </source>
</evidence>
<feature type="region of interest" description="Disordered" evidence="3">
    <location>
        <begin position="1743"/>
        <end position="1767"/>
    </location>
</feature>
<dbReference type="InterPro" id="IPR011044">
    <property type="entry name" value="Quino_amine_DH_bsu"/>
</dbReference>
<keyword evidence="6" id="KW-1185">Reference proteome</keyword>
<protein>
    <submittedName>
        <fullName evidence="5">NACHT domain- and WD repeat-containing protein 1</fullName>
    </submittedName>
</protein>
<dbReference type="InterPro" id="IPR003593">
    <property type="entry name" value="AAA+_ATPase"/>
</dbReference>
<evidence type="ECO:0000256" key="3">
    <source>
        <dbReference type="SAM" id="MobiDB-lite"/>
    </source>
</evidence>
<evidence type="ECO:0000256" key="1">
    <source>
        <dbReference type="ARBA" id="ARBA00022574"/>
    </source>
</evidence>
<feature type="compositionally biased region" description="Acidic residues" evidence="3">
    <location>
        <begin position="1750"/>
        <end position="1767"/>
    </location>
</feature>
<proteinExistence type="predicted"/>
<dbReference type="InterPro" id="IPR052752">
    <property type="entry name" value="NACHT-WD_repeat"/>
</dbReference>
<dbReference type="SMART" id="SM00382">
    <property type="entry name" value="AAA"/>
    <property type="match status" value="1"/>
</dbReference>
<feature type="compositionally biased region" description="Low complexity" evidence="3">
    <location>
        <begin position="75"/>
        <end position="86"/>
    </location>
</feature>
<dbReference type="PANTHER" id="PTHR19871">
    <property type="entry name" value="BETA TRANSDUCIN-RELATED PROTEIN"/>
    <property type="match status" value="1"/>
</dbReference>
<dbReference type="EMBL" id="JARQWQ010000085">
    <property type="protein sequence ID" value="KAK2552646.1"/>
    <property type="molecule type" value="Genomic_DNA"/>
</dbReference>
<keyword evidence="2" id="KW-0677">Repeat</keyword>
<feature type="compositionally biased region" description="Basic and acidic residues" evidence="3">
    <location>
        <begin position="49"/>
        <end position="61"/>
    </location>
</feature>
<feature type="compositionally biased region" description="Basic and acidic residues" evidence="3">
    <location>
        <begin position="10"/>
        <end position="34"/>
    </location>
</feature>
<reference evidence="5" key="2">
    <citation type="journal article" date="2023" name="Science">
        <title>Genomic signatures of disease resistance in endangered staghorn corals.</title>
        <authorList>
            <person name="Vollmer S.V."/>
            <person name="Selwyn J.D."/>
            <person name="Despard B.A."/>
            <person name="Roesel C.L."/>
        </authorList>
    </citation>
    <scope>NUCLEOTIDE SEQUENCE</scope>
    <source>
        <strain evidence="5">K2</strain>
    </source>
</reference>
<feature type="region of interest" description="Disordered" evidence="3">
    <location>
        <begin position="1"/>
        <end position="109"/>
    </location>
</feature>
<evidence type="ECO:0000313" key="5">
    <source>
        <dbReference type="EMBL" id="KAK2552646.1"/>
    </source>
</evidence>
<feature type="compositionally biased region" description="Acidic residues" evidence="3">
    <location>
        <begin position="35"/>
        <end position="48"/>
    </location>
</feature>
<dbReference type="SUPFAM" id="SSF50969">
    <property type="entry name" value="YVTN repeat-like/Quinoprotein amine dehydrogenase"/>
    <property type="match status" value="1"/>
</dbReference>
<dbReference type="SUPFAM" id="SSF82171">
    <property type="entry name" value="DPP6 N-terminal domain-like"/>
    <property type="match status" value="1"/>
</dbReference>
<name>A0AAD9UWM2_ACRCE</name>
<dbReference type="Gene3D" id="2.130.10.10">
    <property type="entry name" value="YVTN repeat-like/Quinoprotein amine dehydrogenase"/>
    <property type="match status" value="3"/>
</dbReference>
<feature type="compositionally biased region" description="Basic and acidic residues" evidence="3">
    <location>
        <begin position="92"/>
        <end position="107"/>
    </location>
</feature>
<dbReference type="Proteomes" id="UP001249851">
    <property type="component" value="Unassembled WGS sequence"/>
</dbReference>
<dbReference type="Pfam" id="PF25469">
    <property type="entry name" value="WHD_NWD1"/>
    <property type="match status" value="1"/>
</dbReference>
<accession>A0AAD9UWM2</accession>
<organism evidence="5 6">
    <name type="scientific">Acropora cervicornis</name>
    <name type="common">Staghorn coral</name>
    <dbReference type="NCBI Taxonomy" id="6130"/>
    <lineage>
        <taxon>Eukaryota</taxon>
        <taxon>Metazoa</taxon>
        <taxon>Cnidaria</taxon>
        <taxon>Anthozoa</taxon>
        <taxon>Hexacorallia</taxon>
        <taxon>Scleractinia</taxon>
        <taxon>Astrocoeniina</taxon>
        <taxon>Acroporidae</taxon>
        <taxon>Acropora</taxon>
    </lineage>
</organism>
<dbReference type="InterPro" id="IPR007111">
    <property type="entry name" value="NACHT_NTPase"/>
</dbReference>
<dbReference type="InterPro" id="IPR027417">
    <property type="entry name" value="P-loop_NTPase"/>
</dbReference>
<keyword evidence="1" id="KW-0853">WD repeat</keyword>
<dbReference type="SUPFAM" id="SSF52540">
    <property type="entry name" value="P-loop containing nucleoside triphosphate hydrolases"/>
    <property type="match status" value="1"/>
</dbReference>
<gene>
    <name evidence="5" type="ORF">P5673_026312</name>
</gene>
<evidence type="ECO:0000259" key="4">
    <source>
        <dbReference type="PROSITE" id="PS50837"/>
    </source>
</evidence>
<dbReference type="InterPro" id="IPR057588">
    <property type="entry name" value="NWD1/2-like_WH"/>
</dbReference>
<sequence length="1767" mass="200261">MHPNEAADVNQDRKSLPEDTREQDSESNKSSIERNEDDEDKLDDSSEDEDKKKSDSEKEESGNDDYEAEKESKRSSTSASRKSSSSSEEDEVNRKQDEKTDENKPPSDDIVAEVADNLTYEEKVKKAFVGDLDFNYPEKVKIVRIFTSSTFTDTSVERNTLMERVYPRLKSYCQERGYDFQVVDMRWGVRDESTDDHMTTELCMRELRACQKLSTGPNFIVSKITFISWTFLGQKYGYRPFPTKITAIEFESLLATVDNNDDHELLTKWFWKDDNAVPPQYLLQPITSQLPGYRDYEHQEERKKASADWWTAFERMQVVLRMAAEKALENESDRHKYYMSVTEDEIRRGIIDSIDQEKHCFWFKRVITDINENIDDSNTGKFVDKTWGSPSCVDDPAQQLLNKLKEEDLPSALPRNSIIQYDVKWHQNGINPGESLEHAQYIEKLCTDFYAALTEKINQGISENQLNLKEDALTDEIFQHGSFCRKKWELFHGRDQYLTTVKEKLEKDQVVVLFGESGCGKTSLMAKIAMEVKKWLGKQTATLVVRFIGTTPDSSNVRSLMRSICEQIVKANPSRNSEEKKVPQDLRSLLEFFPNCLKEHASSSKPLVLVLDSLDQLSDDDAGRELDWLPKQLPGDVYIVLSTLPGDEYVCLPKLQEKFDEADLIEVPQMPFDTAKQILDSWLKSSKRKLQSEQEKVVLESFKKCPLPLYLKLSFDEACRWKSYTSPEETRLAPTIKAIIHGLFERVERLHGKVLVSQALAYVTASKNGLTETELEDILSLDDAVLNDVYQYWTPPIRRLPPLLWIRIRSDIGDYLIDRGADGARVIYWYHRQFIEVARERYLGAKQAAAIHLNISDYFLGKWSDGVRKPYIDKNGRQMTMDRLVPKQPLVFEASDSKPIFNLRKLSELPHHLLQSNQLPVYKQETMFNFEFLLAKVQAMSVESLQQDLSAAMSIYPDDKEFELLSKCLGLSAFSLREDPRQLPIQLIGRLNKYTKKDEYTFLKKVLENASTPSVPAFIPSQQCLTPVGGSLINSISYEEFHGGIEYVNFTSDASTIVTCNRGSEGLCLLFIDIKSGRRKRKVCFDESSTDVNSCWCAKISSHNDDIFLASGSSANMYLINAKTNKILQEYHPMKGKGNWFRGFPSVAFASEDELLVALGDASVQIWETETGKLLYNIPVGDVNVEEEFGSLDAKGNMAVYCVRNKKTVHVVDVKTAKEIRKIDIEVAKEEVMGQWQERYIREIHLTSKFQLIVVIEGTLKSGVKVYNPATGQHISDIPDFGIAQHSRLVVTEDGKAVIAIRNNYELVRWDLDTGNAIVVARLQSGFGTFGRRGDFIATAGSDGILRIYDAREAVDEDETDVTAVTDGFADSIWSLTAAADNRHVIASCTVKMMPEIAVWDALAGVKVRSLKAFNFPQPLRMLNDKVGVGRIAVGPQEQGNFDHFKVMDFDQAETLRVMQGKSSKRMEAVGFIDDKRMIGLSRGRRNLKVWDVETGKVVEQHKMGQKYRLEGIIISQDGSTVICSQASFYVEQDESTVPLIAFYTKTLQNNQLEPVQDEQLSLDGGAAITEDGKYFLAQLKNETKTVLWDTESGHIMHVLDDANGRGMVAISSKSMRAVTGQSAEADGMKVWDVQSGNLLHNFVGSEISKIFLTQEGTIAITTDSKGYQPTCFEAWDLMKGKKLASFTVDTNPSWICHMGDHIAYTVQASVTVTTLELRVPGNEKTKLSPSSYGAHKELTEFKGMLDPCDPNDNDEDQDDDESDIMQ</sequence>
<dbReference type="PANTHER" id="PTHR19871:SF14">
    <property type="entry name" value="DUF4062 DOMAIN-CONTAINING PROTEIN"/>
    <property type="match status" value="1"/>
</dbReference>
<dbReference type="Pfam" id="PF05729">
    <property type="entry name" value="NACHT"/>
    <property type="match status" value="1"/>
</dbReference>
<feature type="domain" description="NACHT" evidence="4">
    <location>
        <begin position="509"/>
        <end position="646"/>
    </location>
</feature>
<comment type="caution">
    <text evidence="5">The sequence shown here is derived from an EMBL/GenBank/DDBJ whole genome shotgun (WGS) entry which is preliminary data.</text>
</comment>
<dbReference type="PROSITE" id="PS50837">
    <property type="entry name" value="NACHT"/>
    <property type="match status" value="1"/>
</dbReference>
<dbReference type="InterPro" id="IPR015943">
    <property type="entry name" value="WD40/YVTN_repeat-like_dom_sf"/>
</dbReference>